<dbReference type="InterPro" id="IPR007219">
    <property type="entry name" value="XnlR_reg_dom"/>
</dbReference>
<comment type="caution">
    <text evidence="8">The sequence shown here is derived from an EMBL/GenBank/DDBJ whole genome shotgun (WGS) entry which is preliminary data.</text>
</comment>
<feature type="compositionally biased region" description="Polar residues" evidence="6">
    <location>
        <begin position="492"/>
        <end position="524"/>
    </location>
</feature>
<dbReference type="GO" id="GO:0006351">
    <property type="term" value="P:DNA-templated transcription"/>
    <property type="evidence" value="ECO:0007669"/>
    <property type="project" value="InterPro"/>
</dbReference>
<keyword evidence="4" id="KW-0804">Transcription</keyword>
<dbReference type="GO" id="GO:0008270">
    <property type="term" value="F:zinc ion binding"/>
    <property type="evidence" value="ECO:0007669"/>
    <property type="project" value="InterPro"/>
</dbReference>
<evidence type="ECO:0000256" key="1">
    <source>
        <dbReference type="ARBA" id="ARBA00022833"/>
    </source>
</evidence>
<dbReference type="Proteomes" id="UP001320245">
    <property type="component" value="Unassembled WGS sequence"/>
</dbReference>
<sequence length="600" mass="65401">MPNVPGPTGRRLLEGDDKEDRAFKRATITRIPPSPESPEKNGLDEHSSTDEVASHLIELSTSRFVGDLSPESMFIEATSKNRYVLMRTIVTSRDFLADTEGDQAIALAAAVETSASKHLRLDSNGPLLSFQEFNHLVSKAIFSSLDANAILDRVDHIRVLLLMSFFYQPTRASERDLPSLIFSQAVHYAQSLGIHLQGYSGIGKGARSKDAEGLFCALWALDRINAAFHGRPCLFHDRDTDRDLDKCIAAQEQPAFRLFLSVAMMLDRVIWIYCPRNKGHDTVDMPVFESMIMDAGAEKLPPQLHATLEIFYHAVSVLSCRQPSSVFAPSAPAQAHLPHPSLNARRSLSADRIVDLVSSSLASPDSTDSVGMLPFTPYAVALSLSVAYRKMRYSKVPMYRMRGKTRFKEIVALLKTLGEVYTCARVNAGLGEAILREMDKIAKELASSSGAASAAAAGALPSPREARPDSRRRAPVGVSSGSKKNVFRSRQQHQGTTDTTPIPSPSHTGESPLSVRPGSTTQRAGTYVFPPPPVPDELAAGQQMVDGPHAMPSSSFGDLLDVDIFGHFDPGFDLSAVDAALEANLDMGFPQMWTAQWPDA</sequence>
<accession>A0AAN9U4Z6</accession>
<name>A0AAN9U4Z6_9PEZI</name>
<gene>
    <name evidence="8" type="ORF">SLS53_005647</name>
</gene>
<keyword evidence="5" id="KW-0539">Nucleus</keyword>
<dbReference type="InterPro" id="IPR052073">
    <property type="entry name" value="Amide_Lactam_Regulators"/>
</dbReference>
<proteinExistence type="predicted"/>
<dbReference type="PANTHER" id="PTHR47171:SF6">
    <property type="entry name" value="SPECIFIC TRANSCRIPTION FACTOR, PUTATIVE (AFU_ORTHOLOGUE AFUA_2G06130)-RELATED"/>
    <property type="match status" value="1"/>
</dbReference>
<dbReference type="SMART" id="SM00906">
    <property type="entry name" value="Fungal_trans"/>
    <property type="match status" value="1"/>
</dbReference>
<evidence type="ECO:0000313" key="9">
    <source>
        <dbReference type="Proteomes" id="UP001320245"/>
    </source>
</evidence>
<keyword evidence="1" id="KW-0862">Zinc</keyword>
<organism evidence="8 9">
    <name type="scientific">Cytospora paraplurivora</name>
    <dbReference type="NCBI Taxonomy" id="2898453"/>
    <lineage>
        <taxon>Eukaryota</taxon>
        <taxon>Fungi</taxon>
        <taxon>Dikarya</taxon>
        <taxon>Ascomycota</taxon>
        <taxon>Pezizomycotina</taxon>
        <taxon>Sordariomycetes</taxon>
        <taxon>Sordariomycetidae</taxon>
        <taxon>Diaporthales</taxon>
        <taxon>Cytosporaceae</taxon>
        <taxon>Cytospora</taxon>
    </lineage>
</organism>
<dbReference type="Pfam" id="PF04082">
    <property type="entry name" value="Fungal_trans"/>
    <property type="match status" value="1"/>
</dbReference>
<feature type="region of interest" description="Disordered" evidence="6">
    <location>
        <begin position="1"/>
        <end position="51"/>
    </location>
</feature>
<feature type="domain" description="Xylanolytic transcriptional activator regulatory" evidence="7">
    <location>
        <begin position="178"/>
        <end position="251"/>
    </location>
</feature>
<evidence type="ECO:0000256" key="4">
    <source>
        <dbReference type="ARBA" id="ARBA00023163"/>
    </source>
</evidence>
<dbReference type="EMBL" id="JAJSPL020000022">
    <property type="protein sequence ID" value="KAK7739680.1"/>
    <property type="molecule type" value="Genomic_DNA"/>
</dbReference>
<feature type="compositionally biased region" description="Basic and acidic residues" evidence="6">
    <location>
        <begin position="37"/>
        <end position="51"/>
    </location>
</feature>
<keyword evidence="2" id="KW-0805">Transcription regulation</keyword>
<dbReference type="CDD" id="cd12148">
    <property type="entry name" value="fungal_TF_MHR"/>
    <property type="match status" value="1"/>
</dbReference>
<evidence type="ECO:0000256" key="5">
    <source>
        <dbReference type="ARBA" id="ARBA00023242"/>
    </source>
</evidence>
<feature type="region of interest" description="Disordered" evidence="6">
    <location>
        <begin position="456"/>
        <end position="550"/>
    </location>
</feature>
<protein>
    <recommendedName>
        <fullName evidence="7">Xylanolytic transcriptional activator regulatory domain-containing protein</fullName>
    </recommendedName>
</protein>
<evidence type="ECO:0000256" key="2">
    <source>
        <dbReference type="ARBA" id="ARBA00023015"/>
    </source>
</evidence>
<evidence type="ECO:0000259" key="7">
    <source>
        <dbReference type="SMART" id="SM00906"/>
    </source>
</evidence>
<keyword evidence="3" id="KW-0238">DNA-binding</keyword>
<evidence type="ECO:0000256" key="3">
    <source>
        <dbReference type="ARBA" id="ARBA00023125"/>
    </source>
</evidence>
<reference evidence="8 9" key="1">
    <citation type="journal article" date="2023" name="PLoS ONE">
        <title>Cytospora paraplurivora sp. nov. isolated from orchards with fruit tree decline syndrome in Ontario, Canada.</title>
        <authorList>
            <person name="Ilyukhin E."/>
            <person name="Nguyen H.D.T."/>
            <person name="Castle A.J."/>
            <person name="Ellouze W."/>
        </authorList>
    </citation>
    <scope>NUCLEOTIDE SEQUENCE [LARGE SCALE GENOMIC DNA]</scope>
    <source>
        <strain evidence="8 9">FDS-564</strain>
    </source>
</reference>
<evidence type="ECO:0000256" key="6">
    <source>
        <dbReference type="SAM" id="MobiDB-lite"/>
    </source>
</evidence>
<evidence type="ECO:0000313" key="8">
    <source>
        <dbReference type="EMBL" id="KAK7739680.1"/>
    </source>
</evidence>
<dbReference type="GO" id="GO:0003677">
    <property type="term" value="F:DNA binding"/>
    <property type="evidence" value="ECO:0007669"/>
    <property type="project" value="UniProtKB-KW"/>
</dbReference>
<feature type="compositionally biased region" description="Basic and acidic residues" evidence="6">
    <location>
        <begin position="11"/>
        <end position="23"/>
    </location>
</feature>
<dbReference type="PANTHER" id="PTHR47171">
    <property type="entry name" value="FARA-RELATED"/>
    <property type="match status" value="1"/>
</dbReference>
<keyword evidence="9" id="KW-1185">Reference proteome</keyword>
<dbReference type="AlphaFoldDB" id="A0AAN9U4Z6"/>